<evidence type="ECO:0000313" key="2">
    <source>
        <dbReference type="Proteomes" id="UP001558613"/>
    </source>
</evidence>
<evidence type="ECO:0000313" key="1">
    <source>
        <dbReference type="EMBL" id="KAL1262737.1"/>
    </source>
</evidence>
<name>A0ABR3MFN6_9TELE</name>
<organism evidence="1 2">
    <name type="scientific">Cirrhinus molitorella</name>
    <name type="common">mud carp</name>
    <dbReference type="NCBI Taxonomy" id="172907"/>
    <lineage>
        <taxon>Eukaryota</taxon>
        <taxon>Metazoa</taxon>
        <taxon>Chordata</taxon>
        <taxon>Craniata</taxon>
        <taxon>Vertebrata</taxon>
        <taxon>Euteleostomi</taxon>
        <taxon>Actinopterygii</taxon>
        <taxon>Neopterygii</taxon>
        <taxon>Teleostei</taxon>
        <taxon>Ostariophysi</taxon>
        <taxon>Cypriniformes</taxon>
        <taxon>Cyprinidae</taxon>
        <taxon>Labeoninae</taxon>
        <taxon>Labeonini</taxon>
        <taxon>Cirrhinus</taxon>
    </lineage>
</organism>
<accession>A0ABR3MFN6</accession>
<keyword evidence="2" id="KW-1185">Reference proteome</keyword>
<sequence length="91" mass="10284">MLLRFASASISKQETLDLLTCLRSYTLFSRLLRSRDSGDEGQKVRPSADRLSQAWVLSELGITTQPGRIGNHFCRGIARNDNGLYFKDISY</sequence>
<dbReference type="Proteomes" id="UP001558613">
    <property type="component" value="Unassembled WGS sequence"/>
</dbReference>
<comment type="caution">
    <text evidence="1">The sequence shown here is derived from an EMBL/GenBank/DDBJ whole genome shotgun (WGS) entry which is preliminary data.</text>
</comment>
<protein>
    <submittedName>
        <fullName evidence="1">Uncharacterized protein</fullName>
    </submittedName>
</protein>
<reference evidence="1 2" key="1">
    <citation type="submission" date="2023-09" db="EMBL/GenBank/DDBJ databases">
        <authorList>
            <person name="Wang M."/>
        </authorList>
    </citation>
    <scope>NUCLEOTIDE SEQUENCE [LARGE SCALE GENOMIC DNA]</scope>
    <source>
        <strain evidence="1">GT-2023</strain>
        <tissue evidence="1">Liver</tissue>
    </source>
</reference>
<dbReference type="EMBL" id="JAYMGO010000013">
    <property type="protein sequence ID" value="KAL1262737.1"/>
    <property type="molecule type" value="Genomic_DNA"/>
</dbReference>
<proteinExistence type="predicted"/>
<gene>
    <name evidence="1" type="ORF">QQF64_005476</name>
</gene>